<keyword evidence="2 5" id="KW-0808">Transferase</keyword>
<feature type="binding site" evidence="5">
    <location>
        <begin position="155"/>
        <end position="161"/>
    </location>
    <ligand>
        <name>S-adenosyl-L-methionine</name>
        <dbReference type="ChEBI" id="CHEBI:59789"/>
    </ligand>
</feature>
<dbReference type="InterPro" id="IPR023267">
    <property type="entry name" value="RCMT"/>
</dbReference>
<dbReference type="GO" id="GO:0003723">
    <property type="term" value="F:RNA binding"/>
    <property type="evidence" value="ECO:0007669"/>
    <property type="project" value="UniProtKB-UniRule"/>
</dbReference>
<evidence type="ECO:0000256" key="4">
    <source>
        <dbReference type="ARBA" id="ARBA00022884"/>
    </source>
</evidence>
<keyword evidence="1 5" id="KW-0489">Methyltransferase</keyword>
<dbReference type="EMBL" id="GEEE01017186">
    <property type="protein sequence ID" value="JAP46039.1"/>
    <property type="molecule type" value="Transcribed_RNA"/>
</dbReference>
<evidence type="ECO:0000256" key="3">
    <source>
        <dbReference type="ARBA" id="ARBA00022691"/>
    </source>
</evidence>
<dbReference type="InterPro" id="IPR029063">
    <property type="entry name" value="SAM-dependent_MTases_sf"/>
</dbReference>
<reference evidence="7" key="1">
    <citation type="submission" date="2016-01" db="EMBL/GenBank/DDBJ databases">
        <title>Reference transcriptome for the parasite Schistocephalus solidus: insights into the molecular evolution of parasitism.</title>
        <authorList>
            <person name="Hebert F.O."/>
            <person name="Grambauer S."/>
            <person name="Barber I."/>
            <person name="Landry C.R."/>
            <person name="Aubin-Horth N."/>
        </authorList>
    </citation>
    <scope>NUCLEOTIDE SEQUENCE</scope>
</reference>
<dbReference type="Pfam" id="PF01189">
    <property type="entry name" value="Methyltr_RsmB-F"/>
    <property type="match status" value="1"/>
</dbReference>
<evidence type="ECO:0000256" key="2">
    <source>
        <dbReference type="ARBA" id="ARBA00022679"/>
    </source>
</evidence>
<evidence type="ECO:0000259" key="6">
    <source>
        <dbReference type="PROSITE" id="PS51686"/>
    </source>
</evidence>
<dbReference type="Pfam" id="PF21148">
    <property type="entry name" value="NSUN5_fdxn-like"/>
    <property type="match status" value="1"/>
</dbReference>
<dbReference type="InterPro" id="IPR001678">
    <property type="entry name" value="MeTrfase_RsmB-F_NOP2_dom"/>
</dbReference>
<proteinExistence type="inferred from homology"/>
<protein>
    <recommendedName>
        <fullName evidence="6">SAM-dependent MTase RsmB/NOP-type domain-containing protein</fullName>
    </recommendedName>
</protein>
<evidence type="ECO:0000256" key="1">
    <source>
        <dbReference type="ARBA" id="ARBA00022603"/>
    </source>
</evidence>
<keyword evidence="3 5" id="KW-0949">S-adenosyl-L-methionine</keyword>
<feature type="binding site" evidence="5">
    <location>
        <position position="251"/>
    </location>
    <ligand>
        <name>S-adenosyl-L-methionine</name>
        <dbReference type="ChEBI" id="CHEBI:59789"/>
    </ligand>
</feature>
<gene>
    <name evidence="7" type="ORF">TR139484</name>
</gene>
<dbReference type="PANTHER" id="PTHR22807:SF4">
    <property type="entry name" value="28S RRNA (CYTOSINE-C(5))-METHYLTRANSFERASE"/>
    <property type="match status" value="1"/>
</dbReference>
<dbReference type="InterPro" id="IPR049560">
    <property type="entry name" value="MeTrfase_RsmB-F_NOP2_cat"/>
</dbReference>
<dbReference type="AlphaFoldDB" id="A0A0X3NUK7"/>
<feature type="non-terminal residue" evidence="7">
    <location>
        <position position="1"/>
    </location>
</feature>
<feature type="active site" description="Nucleophile" evidence="5">
    <location>
        <position position="305"/>
    </location>
</feature>
<organism evidence="7">
    <name type="scientific">Schistocephalus solidus</name>
    <name type="common">Tapeworm</name>
    <dbReference type="NCBI Taxonomy" id="70667"/>
    <lineage>
        <taxon>Eukaryota</taxon>
        <taxon>Metazoa</taxon>
        <taxon>Spiralia</taxon>
        <taxon>Lophotrochozoa</taxon>
        <taxon>Platyhelminthes</taxon>
        <taxon>Cestoda</taxon>
        <taxon>Eucestoda</taxon>
        <taxon>Diphyllobothriidea</taxon>
        <taxon>Diphyllobothriidae</taxon>
        <taxon>Schistocephalus</taxon>
    </lineage>
</organism>
<dbReference type="GO" id="GO:0070475">
    <property type="term" value="P:rRNA base methylation"/>
    <property type="evidence" value="ECO:0007669"/>
    <property type="project" value="TreeGrafter"/>
</dbReference>
<feature type="binding site" evidence="5">
    <location>
        <position position="181"/>
    </location>
    <ligand>
        <name>S-adenosyl-L-methionine</name>
        <dbReference type="ChEBI" id="CHEBI:59789"/>
    </ligand>
</feature>
<dbReference type="Gene3D" id="3.30.70.1170">
    <property type="entry name" value="Sun protein, domain 3"/>
    <property type="match status" value="1"/>
</dbReference>
<keyword evidence="4 5" id="KW-0694">RNA-binding</keyword>
<dbReference type="GO" id="GO:0005730">
    <property type="term" value="C:nucleolus"/>
    <property type="evidence" value="ECO:0007669"/>
    <property type="project" value="TreeGrafter"/>
</dbReference>
<evidence type="ECO:0000313" key="7">
    <source>
        <dbReference type="EMBL" id="JAP43399.1"/>
    </source>
</evidence>
<evidence type="ECO:0000256" key="5">
    <source>
        <dbReference type="PROSITE-ProRule" id="PRU01023"/>
    </source>
</evidence>
<dbReference type="PANTHER" id="PTHR22807">
    <property type="entry name" value="NOP2 YEAST -RELATED NOL1/NOP2/FMU SUN DOMAIN-CONTAINING"/>
    <property type="match status" value="1"/>
</dbReference>
<dbReference type="SUPFAM" id="SSF53335">
    <property type="entry name" value="S-adenosyl-L-methionine-dependent methyltransferases"/>
    <property type="match status" value="1"/>
</dbReference>
<sequence>IAMQLLRKNTKLPHAASLLRKSIKSILKGVNSRDDTTTRLPVFVRINTLSTTMSKIIKRLAKTGVYTFLAYSTKGTSYETFLKTVRCLKPNEFVQDFHFPELMLAFGAGSNLHDCSLLTSKKIMIQDKASCIPALVLLSYAHLRKERGVTVLDACAAPGNKTTLLITGLSSSMSSKVIALDRDTKRFKNLCANLRSFAELGGYALSVNGDSVSKGKASEGHFCEIDAHCTDFLSLDPQNPAFSGLTAILLDPSCSSSGLHSRRPELAQEGRLPEERITRLSNLQAKLLRHALSFPSVQLVVYSTCSVYEEENEAVVCEQVAKFADDFRLLNIWQDQPALDLTSGSPQTPFIPRATWKTRGLGNDMSCCVRANPEKDLTVGFFVACFKRRARKPDVPSA</sequence>
<dbReference type="EMBL" id="GEEE01019826">
    <property type="protein sequence ID" value="JAP43399.1"/>
    <property type="molecule type" value="Transcribed_RNA"/>
</dbReference>
<dbReference type="PRINTS" id="PR02008">
    <property type="entry name" value="RCMTFAMILY"/>
</dbReference>
<feature type="binding site" evidence="5">
    <location>
        <position position="210"/>
    </location>
    <ligand>
        <name>S-adenosyl-L-methionine</name>
        <dbReference type="ChEBI" id="CHEBI:59789"/>
    </ligand>
</feature>
<dbReference type="Gene3D" id="3.40.50.150">
    <property type="entry name" value="Vaccinia Virus protein VP39"/>
    <property type="match status" value="1"/>
</dbReference>
<name>A0A0X3NUK7_SCHSO</name>
<dbReference type="PROSITE" id="PS51686">
    <property type="entry name" value="SAM_MT_RSMB_NOP"/>
    <property type="match status" value="1"/>
</dbReference>
<dbReference type="GO" id="GO:0008173">
    <property type="term" value="F:RNA methyltransferase activity"/>
    <property type="evidence" value="ECO:0007669"/>
    <property type="project" value="InterPro"/>
</dbReference>
<accession>A0A0X3NUK7</accession>
<comment type="similarity">
    <text evidence="5">Belongs to the class I-like SAM-binding methyltransferase superfamily. RsmB/NOP family.</text>
</comment>
<feature type="domain" description="SAM-dependent MTase RsmB/NOP-type" evidence="6">
    <location>
        <begin position="32"/>
        <end position="389"/>
    </location>
</feature>
<dbReference type="InterPro" id="IPR049561">
    <property type="entry name" value="NSUN5_7_fdxn-like"/>
</dbReference>